<dbReference type="PANTHER" id="PTHR34222">
    <property type="entry name" value="GAG_PRE-INTEGRS DOMAIN-CONTAINING PROTEIN"/>
    <property type="match status" value="1"/>
</dbReference>
<dbReference type="Proteomes" id="UP000595140">
    <property type="component" value="Unassembled WGS sequence"/>
</dbReference>
<reference evidence="1 2" key="1">
    <citation type="submission" date="2018-04" db="EMBL/GenBank/DDBJ databases">
        <authorList>
            <person name="Vogel A."/>
        </authorList>
    </citation>
    <scope>NUCLEOTIDE SEQUENCE [LARGE SCALE GENOMIC DNA]</scope>
</reference>
<proteinExistence type="predicted"/>
<evidence type="ECO:0000313" key="2">
    <source>
        <dbReference type="Proteomes" id="UP000595140"/>
    </source>
</evidence>
<organism evidence="1 2">
    <name type="scientific">Cuscuta campestris</name>
    <dbReference type="NCBI Taxonomy" id="132261"/>
    <lineage>
        <taxon>Eukaryota</taxon>
        <taxon>Viridiplantae</taxon>
        <taxon>Streptophyta</taxon>
        <taxon>Embryophyta</taxon>
        <taxon>Tracheophyta</taxon>
        <taxon>Spermatophyta</taxon>
        <taxon>Magnoliopsida</taxon>
        <taxon>eudicotyledons</taxon>
        <taxon>Gunneridae</taxon>
        <taxon>Pentapetalae</taxon>
        <taxon>asterids</taxon>
        <taxon>lamiids</taxon>
        <taxon>Solanales</taxon>
        <taxon>Convolvulaceae</taxon>
        <taxon>Cuscuteae</taxon>
        <taxon>Cuscuta</taxon>
        <taxon>Cuscuta subgen. Grammica</taxon>
        <taxon>Cuscuta sect. Cleistogrammica</taxon>
    </lineage>
</organism>
<protein>
    <submittedName>
        <fullName evidence="1">Uncharacterized protein</fullName>
    </submittedName>
</protein>
<evidence type="ECO:0000313" key="1">
    <source>
        <dbReference type="EMBL" id="VFQ83065.1"/>
    </source>
</evidence>
<name>A0A484M394_9ASTE</name>
<dbReference type="AlphaFoldDB" id="A0A484M394"/>
<gene>
    <name evidence="1" type="ORF">CCAM_LOCUS24841</name>
</gene>
<accession>A0A484M394</accession>
<dbReference type="EMBL" id="OOIL02002516">
    <property type="protein sequence ID" value="VFQ83065.1"/>
    <property type="molecule type" value="Genomic_DNA"/>
</dbReference>
<dbReference type="OrthoDB" id="1284351at2759"/>
<dbReference type="PANTHER" id="PTHR34222:SF79">
    <property type="entry name" value="RETROVIRUS-RELATED POL POLYPROTEIN FROM TRANSPOSON TNT 1-94"/>
    <property type="match status" value="1"/>
</dbReference>
<sequence>MGLNSAYNITRGNILLMRPLPTVAVAYSMLIQEEKQREIQTSSPFVPEHASLNVNALNLTKGRNEDKRLIICDYCKKKGHTAIQSRDVQSTHEASQ</sequence>
<keyword evidence="2" id="KW-1185">Reference proteome</keyword>